<dbReference type="OMA" id="MRTFRIL"/>
<comment type="similarity">
    <text evidence="1 2">Belongs to the lunapark family.</text>
</comment>
<name>A0A8B7NQB2_HYAAZ</name>
<dbReference type="OrthoDB" id="3169036at2759"/>
<dbReference type="Pfam" id="PF10058">
    <property type="entry name" value="Zn_ribbon_10"/>
    <property type="match status" value="1"/>
</dbReference>
<dbReference type="Proteomes" id="UP000694843">
    <property type="component" value="Unplaced"/>
</dbReference>
<keyword evidence="2" id="KW-0256">Endoplasmic reticulum</keyword>
<dbReference type="GO" id="GO:0071788">
    <property type="term" value="P:endoplasmic reticulum tubular network maintenance"/>
    <property type="evidence" value="ECO:0007669"/>
    <property type="project" value="UniProtKB-UniRule"/>
</dbReference>
<comment type="domain">
    <text evidence="2">The C4-type zinc finger motif is necessary both for its ER three-way tubular junction localization and formation.</text>
</comment>
<dbReference type="InterPro" id="IPR019273">
    <property type="entry name" value="Lunapark_Znf"/>
</dbReference>
<organism evidence="5 6">
    <name type="scientific">Hyalella azteca</name>
    <name type="common">Amphipod</name>
    <dbReference type="NCBI Taxonomy" id="294128"/>
    <lineage>
        <taxon>Eukaryota</taxon>
        <taxon>Metazoa</taxon>
        <taxon>Ecdysozoa</taxon>
        <taxon>Arthropoda</taxon>
        <taxon>Crustacea</taxon>
        <taxon>Multicrustacea</taxon>
        <taxon>Malacostraca</taxon>
        <taxon>Eumalacostraca</taxon>
        <taxon>Peracarida</taxon>
        <taxon>Amphipoda</taxon>
        <taxon>Senticaudata</taxon>
        <taxon>Talitrida</taxon>
        <taxon>Talitroidea</taxon>
        <taxon>Hyalellidae</taxon>
        <taxon>Hyalella</taxon>
    </lineage>
</organism>
<evidence type="ECO:0000256" key="3">
    <source>
        <dbReference type="SAM" id="MobiDB-lite"/>
    </source>
</evidence>
<reference evidence="6" key="1">
    <citation type="submission" date="2025-08" db="UniProtKB">
        <authorList>
            <consortium name="RefSeq"/>
        </authorList>
    </citation>
    <scope>IDENTIFICATION</scope>
    <source>
        <tissue evidence="6">Whole organism</tissue>
    </source>
</reference>
<evidence type="ECO:0000313" key="6">
    <source>
        <dbReference type="RefSeq" id="XP_018015291.1"/>
    </source>
</evidence>
<keyword evidence="2" id="KW-0812">Transmembrane</keyword>
<dbReference type="PANTHER" id="PTHR22166">
    <property type="entry name" value="ENDOPLASMIC RETICULUM JUNCTION FORMATION PROTEIN LUNAPARK"/>
    <property type="match status" value="1"/>
</dbReference>
<dbReference type="GeneID" id="108672175"/>
<dbReference type="InterPro" id="IPR040115">
    <property type="entry name" value="Lnp"/>
</dbReference>
<feature type="compositionally biased region" description="Polar residues" evidence="3">
    <location>
        <begin position="375"/>
        <end position="389"/>
    </location>
</feature>
<keyword evidence="2" id="KW-0862">Zinc</keyword>
<dbReference type="CTD" id="80856"/>
<keyword evidence="5" id="KW-1185">Reference proteome</keyword>
<feature type="compositionally biased region" description="Pro residues" evidence="3">
    <location>
        <begin position="323"/>
        <end position="340"/>
    </location>
</feature>
<dbReference type="GO" id="GO:0098826">
    <property type="term" value="C:endoplasmic reticulum tubular network membrane"/>
    <property type="evidence" value="ECO:0007669"/>
    <property type="project" value="UniProtKB-UniRule"/>
</dbReference>
<feature type="compositionally biased region" description="Basic and acidic residues" evidence="3">
    <location>
        <begin position="356"/>
        <end position="366"/>
    </location>
</feature>
<feature type="transmembrane region" description="Helical" evidence="2">
    <location>
        <begin position="75"/>
        <end position="96"/>
    </location>
</feature>
<feature type="domain" description="Lunapark zinc ribbon" evidence="4">
    <location>
        <begin position="266"/>
        <end position="316"/>
    </location>
</feature>
<keyword evidence="2" id="KW-0863">Zinc-finger</keyword>
<dbReference type="AlphaFoldDB" id="A0A8B7NQB2"/>
<comment type="function">
    <text evidence="2">Plays a role in determining ER morphology.</text>
</comment>
<feature type="transmembrane region" description="Helical" evidence="2">
    <location>
        <begin position="44"/>
        <end position="63"/>
    </location>
</feature>
<protein>
    <recommendedName>
        <fullName evidence="2">Endoplasmic reticulum junction formation protein lunapark</fullName>
    </recommendedName>
</protein>
<accession>A0A8B7NQB2</accession>
<evidence type="ECO:0000259" key="4">
    <source>
        <dbReference type="Pfam" id="PF10058"/>
    </source>
</evidence>
<dbReference type="PANTHER" id="PTHR22166:SF12">
    <property type="entry name" value="ENDOPLASMIC RETICULUM JUNCTION FORMATION PROTEIN LUNAPARK"/>
    <property type="match status" value="1"/>
</dbReference>
<keyword evidence="2" id="KW-0472">Membrane</keyword>
<evidence type="ECO:0000256" key="2">
    <source>
        <dbReference type="RuleBase" id="RU367073"/>
    </source>
</evidence>
<evidence type="ECO:0000256" key="1">
    <source>
        <dbReference type="ARBA" id="ARBA00009940"/>
    </source>
</evidence>
<dbReference type="GO" id="GO:0008270">
    <property type="term" value="F:zinc ion binding"/>
    <property type="evidence" value="ECO:0007669"/>
    <property type="project" value="UniProtKB-KW"/>
</dbReference>
<evidence type="ECO:0000313" key="5">
    <source>
        <dbReference type="Proteomes" id="UP000694843"/>
    </source>
</evidence>
<sequence length="427" mass="48229">MGLILSWFRKPSTKELLREIQEDLDSIQDQQRDVELRTRRVGRYVVYSFVLYLLVGLCTYWYWLPRTYNDWLKFSLPFAAFPPLVMMVKRLLHWYYARQLRNSRGKVERLKKRKQDILDQVMETETYKVAKEILQQYAPEQLTPVMKMNMATPSTTLTPVSTVRRRESAMVRPITPASVVRPSFPHPQGPVMNRQGAPLPHMAQGRGIHATPILTQPGPRQQLFTAATSAGAQQTPLRAPLLTPAGRGGAPGVPMPRPVAPRERGVMDRVIDYLMKEGPTNSYALVCTQCESHNGMALKDDFPYMAYRCAYCHYWNPARKQRPPPPRLEPLQQPPPPPPVVSSSESSSTDEEVDDHAEQVEGEEKQSPALRSDSEPNSSVAPQHTSCSTDRGEEADLANSKDDPVSEVVEERQAKTTDDSPPKTEAN</sequence>
<comment type="subcellular location">
    <subcellularLocation>
        <location evidence="2">Endoplasmic reticulum membrane</location>
        <topology evidence="2">Multi-pass membrane protein</topology>
    </subcellularLocation>
</comment>
<proteinExistence type="inferred from homology"/>
<dbReference type="RefSeq" id="XP_018015291.1">
    <property type="nucleotide sequence ID" value="XM_018159802.2"/>
</dbReference>
<feature type="compositionally biased region" description="Basic and acidic residues" evidence="3">
    <location>
        <begin position="390"/>
        <end position="427"/>
    </location>
</feature>
<keyword evidence="2" id="KW-1133">Transmembrane helix</keyword>
<gene>
    <name evidence="6" type="primary">LOC108672175</name>
</gene>
<dbReference type="GO" id="GO:1903373">
    <property type="term" value="P:positive regulation of endoplasmic reticulum tubular network organization"/>
    <property type="evidence" value="ECO:0007669"/>
    <property type="project" value="UniProtKB-UniRule"/>
</dbReference>
<keyword evidence="2" id="KW-0479">Metal-binding</keyword>
<feature type="region of interest" description="Disordered" evidence="3">
    <location>
        <begin position="322"/>
        <end position="427"/>
    </location>
</feature>
<dbReference type="KEGG" id="hazt:108672175"/>